<keyword evidence="3" id="KW-1185">Reference proteome</keyword>
<sequence length="479" mass="50709">MITVSRSRRAVIKKTAAEIRARCLHSGRGVEQTAAAICAELPEVRSLEAWRLALGWPRSRTVERVGALYQSRGLLPPGLSESMLCRWEHRPYERPSQEYVEALCSVYQAPPASLGLDRAAERDRADGDQGSGYSAFGPEAFVLPARESMVTMTTSAGLPAVRDSLHLALLADPAGSTAVVDLTEAAVEHYALGYSKHPPHILFTEVHGARTLLMHALTNGTAVPAPIEAELRRGIGWLSALLGNLAFHLGDATGARAHLATAVTYGDRVGDARLAAWGWSAQAMVARAAGEHIVALTHAERAAACAPSGLPRAQAHAWARLPSLAELGREREADAAVAMATRELESDARGWAPGRFGYDAAEHALHEAEAHRALRRTERAMACAEQSLNAATPGTPGWAAASLLMAQAEAATAPSDAAQRADQVLTRIPAARLRSTSRARLTQLASTLAGVDAAGVTDLRERVRAMPPSIDAHGGAASA</sequence>
<proteinExistence type="predicted"/>
<protein>
    <submittedName>
        <fullName evidence="2">Twin-arginine translocation pathway signal</fullName>
    </submittedName>
</protein>
<evidence type="ECO:0000313" key="2">
    <source>
        <dbReference type="EMBL" id="MFC4035781.1"/>
    </source>
</evidence>
<gene>
    <name evidence="2" type="ORF">ACFO3J_30565</name>
</gene>
<dbReference type="EMBL" id="JBHSBB010000029">
    <property type="protein sequence ID" value="MFC4035781.1"/>
    <property type="molecule type" value="Genomic_DNA"/>
</dbReference>
<reference evidence="3" key="1">
    <citation type="journal article" date="2019" name="Int. J. Syst. Evol. Microbiol.">
        <title>The Global Catalogue of Microorganisms (GCM) 10K type strain sequencing project: providing services to taxonomists for standard genome sequencing and annotation.</title>
        <authorList>
            <consortium name="The Broad Institute Genomics Platform"/>
            <consortium name="The Broad Institute Genome Sequencing Center for Infectious Disease"/>
            <person name="Wu L."/>
            <person name="Ma J."/>
        </authorList>
    </citation>
    <scope>NUCLEOTIDE SEQUENCE [LARGE SCALE GENOMIC DNA]</scope>
    <source>
        <strain evidence="3">CGMCC 4.7237</strain>
    </source>
</reference>
<dbReference type="InterPro" id="IPR001387">
    <property type="entry name" value="Cro/C1-type_HTH"/>
</dbReference>
<accession>A0ABV8HVP6</accession>
<feature type="domain" description="HTH cro/C1-type" evidence="1">
    <location>
        <begin position="78"/>
        <end position="114"/>
    </location>
</feature>
<comment type="caution">
    <text evidence="2">The sequence shown here is derived from an EMBL/GenBank/DDBJ whole genome shotgun (WGS) entry which is preliminary data.</text>
</comment>
<dbReference type="Proteomes" id="UP001595765">
    <property type="component" value="Unassembled WGS sequence"/>
</dbReference>
<dbReference type="PROSITE" id="PS50943">
    <property type="entry name" value="HTH_CROC1"/>
    <property type="match status" value="1"/>
</dbReference>
<evidence type="ECO:0000259" key="1">
    <source>
        <dbReference type="PROSITE" id="PS50943"/>
    </source>
</evidence>
<name>A0ABV8HVP6_9ACTN</name>
<organism evidence="2 3">
    <name type="scientific">Streptomyces polygonati</name>
    <dbReference type="NCBI Taxonomy" id="1617087"/>
    <lineage>
        <taxon>Bacteria</taxon>
        <taxon>Bacillati</taxon>
        <taxon>Actinomycetota</taxon>
        <taxon>Actinomycetes</taxon>
        <taxon>Kitasatosporales</taxon>
        <taxon>Streptomycetaceae</taxon>
        <taxon>Streptomyces</taxon>
    </lineage>
</organism>
<evidence type="ECO:0000313" key="3">
    <source>
        <dbReference type="Proteomes" id="UP001595765"/>
    </source>
</evidence>
<dbReference type="RefSeq" id="WP_386436317.1">
    <property type="nucleotide sequence ID" value="NZ_JBHSBB010000029.1"/>
</dbReference>